<dbReference type="PANTHER" id="PTHR15032:SF4">
    <property type="entry name" value="N-ACYL-PHOSPHATIDYLETHANOLAMINE-HYDROLYZING PHOSPHOLIPASE D"/>
    <property type="match status" value="1"/>
</dbReference>
<protein>
    <recommendedName>
        <fullName evidence="2">Metallo-beta-lactamase domain-containing protein</fullName>
    </recommendedName>
</protein>
<dbReference type="Pfam" id="PF12706">
    <property type="entry name" value="Lactamase_B_2"/>
    <property type="match status" value="1"/>
</dbReference>
<dbReference type="OrthoDB" id="9805728at2"/>
<dbReference type="PANTHER" id="PTHR15032">
    <property type="entry name" value="N-ACYL-PHOSPHATIDYLETHANOLAMINE-HYDROLYZING PHOSPHOLIPASE D"/>
    <property type="match status" value="1"/>
</dbReference>
<evidence type="ECO:0000313" key="3">
    <source>
        <dbReference type="EMBL" id="ORE88627.1"/>
    </source>
</evidence>
<sequence length="352" mass="39812">MKSFLIERGARRGYSRGFVAAVLASALSFAATATDIEDAMHQDNYQDGRYDNPWAPFSLKYGALLKELFKRNRFRGQDFGEVPREDDPLAAYQALNADSVSWIGHATMMIRDGQDVVLTDPHLSDWALTAKRRTAPALRAAQIPPLHFAVVSHNHYDHLDEETVMALPAETLWLVPMGLAEWFRERGRGNVVELNWWQSHRVGGWTAHCVPVQHWSRRIGQSTNSTLWCGWMLESPTRRYFFAGDTGYFKGFEQIGAHFGSIDVAMLPIGAYYPESFLAYQHMSPPEALQAFQDLRAQYMLPMHWGSFKLTREPIAEPPFSLRRALAHSGVDEARVRTLAIGETWAVPSASD</sequence>
<accession>A0A1Y1SG41</accession>
<comment type="caution">
    <text evidence="3">The sequence shown here is derived from an EMBL/GenBank/DDBJ whole genome shotgun (WGS) entry which is preliminary data.</text>
</comment>
<reference evidence="3 4" key="1">
    <citation type="submission" date="2013-04" db="EMBL/GenBank/DDBJ databases">
        <title>Oceanococcus atlanticus 22II-S10r2 Genome Sequencing.</title>
        <authorList>
            <person name="Lai Q."/>
            <person name="Li G."/>
            <person name="Shao Z."/>
        </authorList>
    </citation>
    <scope>NUCLEOTIDE SEQUENCE [LARGE SCALE GENOMIC DNA]</scope>
    <source>
        <strain evidence="3 4">22II-S10r2</strain>
    </source>
</reference>
<dbReference type="EMBL" id="AQQV01000001">
    <property type="protein sequence ID" value="ORE88627.1"/>
    <property type="molecule type" value="Genomic_DNA"/>
</dbReference>
<dbReference type="SUPFAM" id="SSF56281">
    <property type="entry name" value="Metallo-hydrolase/oxidoreductase"/>
    <property type="match status" value="1"/>
</dbReference>
<dbReference type="Proteomes" id="UP000192342">
    <property type="component" value="Unassembled WGS sequence"/>
</dbReference>
<evidence type="ECO:0000256" key="1">
    <source>
        <dbReference type="SAM" id="SignalP"/>
    </source>
</evidence>
<dbReference type="RefSeq" id="WP_083559253.1">
    <property type="nucleotide sequence ID" value="NZ_AQQV01000001.1"/>
</dbReference>
<evidence type="ECO:0000259" key="2">
    <source>
        <dbReference type="Pfam" id="PF12706"/>
    </source>
</evidence>
<keyword evidence="1" id="KW-0732">Signal</keyword>
<proteinExistence type="predicted"/>
<name>A0A1Y1SG41_9GAMM</name>
<feature type="domain" description="Metallo-beta-lactamase" evidence="2">
    <location>
        <begin position="117"/>
        <end position="305"/>
    </location>
</feature>
<gene>
    <name evidence="3" type="ORF">ATO7_02090</name>
</gene>
<dbReference type="STRING" id="1317117.ATO7_02090"/>
<dbReference type="InterPro" id="IPR001279">
    <property type="entry name" value="Metallo-B-lactamas"/>
</dbReference>
<dbReference type="GO" id="GO:0005737">
    <property type="term" value="C:cytoplasm"/>
    <property type="evidence" value="ECO:0007669"/>
    <property type="project" value="TreeGrafter"/>
</dbReference>
<evidence type="ECO:0000313" key="4">
    <source>
        <dbReference type="Proteomes" id="UP000192342"/>
    </source>
</evidence>
<organism evidence="3 4">
    <name type="scientific">Oceanococcus atlanticus</name>
    <dbReference type="NCBI Taxonomy" id="1317117"/>
    <lineage>
        <taxon>Bacteria</taxon>
        <taxon>Pseudomonadati</taxon>
        <taxon>Pseudomonadota</taxon>
        <taxon>Gammaproteobacteria</taxon>
        <taxon>Chromatiales</taxon>
        <taxon>Oceanococcaceae</taxon>
        <taxon>Oceanococcus</taxon>
    </lineage>
</organism>
<feature type="signal peptide" evidence="1">
    <location>
        <begin position="1"/>
        <end position="33"/>
    </location>
</feature>
<dbReference type="Gene3D" id="3.60.15.10">
    <property type="entry name" value="Ribonuclease Z/Hydroxyacylglutathione hydrolase-like"/>
    <property type="match status" value="1"/>
</dbReference>
<feature type="chain" id="PRO_5012869682" description="Metallo-beta-lactamase domain-containing protein" evidence="1">
    <location>
        <begin position="34"/>
        <end position="352"/>
    </location>
</feature>
<keyword evidence="4" id="KW-1185">Reference proteome</keyword>
<dbReference type="InterPro" id="IPR036866">
    <property type="entry name" value="RibonucZ/Hydroxyglut_hydro"/>
</dbReference>
<dbReference type="AlphaFoldDB" id="A0A1Y1SG41"/>